<reference evidence="1" key="1">
    <citation type="submission" date="2024-03" db="EMBL/GenBank/DDBJ databases">
        <title>WGS assembly of Saponaria officinalis var. Norfolk2.</title>
        <authorList>
            <person name="Jenkins J."/>
            <person name="Shu S."/>
            <person name="Grimwood J."/>
            <person name="Barry K."/>
            <person name="Goodstein D."/>
            <person name="Schmutz J."/>
            <person name="Leebens-Mack J."/>
            <person name="Osbourn A."/>
        </authorList>
    </citation>
    <scope>NUCLEOTIDE SEQUENCE [LARGE SCALE GENOMIC DNA]</scope>
    <source>
        <strain evidence="1">JIC</strain>
    </source>
</reference>
<evidence type="ECO:0000313" key="2">
    <source>
        <dbReference type="Proteomes" id="UP001443914"/>
    </source>
</evidence>
<dbReference type="Proteomes" id="UP001443914">
    <property type="component" value="Unassembled WGS sequence"/>
</dbReference>
<sequence>MDHPRETFIIPQIQINLVPKHESSSSSSSSKLLINPRIHVDFAVKTLTLACSPSNDDNGGRWVFLINENEQPVTFPTTMGLILHDNFGYKETIWMALTYLGVEERFFDQVVETLEVKVGQVFTDLSHCVVEPGFGIEFQVHVNVLIYRVSGRTDGSTQLKVEDEDNDVLGWAARDWPVEWLE</sequence>
<gene>
    <name evidence="1" type="ORF">RND81_01G114100</name>
</gene>
<comment type="caution">
    <text evidence="1">The sequence shown here is derived from an EMBL/GenBank/DDBJ whole genome shotgun (WGS) entry which is preliminary data.</text>
</comment>
<dbReference type="EMBL" id="JBDFQZ010000001">
    <property type="protein sequence ID" value="KAK9756677.1"/>
    <property type="molecule type" value="Genomic_DNA"/>
</dbReference>
<proteinExistence type="predicted"/>
<keyword evidence="2" id="KW-1185">Reference proteome</keyword>
<evidence type="ECO:0000313" key="1">
    <source>
        <dbReference type="EMBL" id="KAK9756677.1"/>
    </source>
</evidence>
<accession>A0AAW1NE87</accession>
<organism evidence="1 2">
    <name type="scientific">Saponaria officinalis</name>
    <name type="common">Common soapwort</name>
    <name type="synonym">Lychnis saponaria</name>
    <dbReference type="NCBI Taxonomy" id="3572"/>
    <lineage>
        <taxon>Eukaryota</taxon>
        <taxon>Viridiplantae</taxon>
        <taxon>Streptophyta</taxon>
        <taxon>Embryophyta</taxon>
        <taxon>Tracheophyta</taxon>
        <taxon>Spermatophyta</taxon>
        <taxon>Magnoliopsida</taxon>
        <taxon>eudicotyledons</taxon>
        <taxon>Gunneridae</taxon>
        <taxon>Pentapetalae</taxon>
        <taxon>Caryophyllales</taxon>
        <taxon>Caryophyllaceae</taxon>
        <taxon>Caryophylleae</taxon>
        <taxon>Saponaria</taxon>
    </lineage>
</organism>
<protein>
    <submittedName>
        <fullName evidence="1">Uncharacterized protein</fullName>
    </submittedName>
</protein>
<dbReference type="AlphaFoldDB" id="A0AAW1NE87"/>
<name>A0AAW1NE87_SAPOF</name>